<protein>
    <submittedName>
        <fullName evidence="2">Uncharacterized protein</fullName>
    </submittedName>
</protein>
<name>A0A6I7HK16_9HYPH</name>
<sequence length="496" mass="55525">MTARLGHIPADPEPNYKSFSVDNSDAHVFSARPATFQYDAFGPGQHLRVLHPENHNRNGVRKGVVSFAQRVADGGKNWKEWTVPIGGDAILHAEDMLRRTSGEDIYVSQQAFGRWRGIADLTAIGSNYVDLDYHNRKRWQGRPAADVAAAVLYKLEEGGLPLPSYILSTGRGLVCVWLTELLPFAVLPRWNLVQKVFAEVLTEFGADKRALDAARVFRLSGSTNSRAEWDRRQVGMVWCQGTPEAPSRHQFATLADEVLPFTQAELVSLRAARATRKAEGLDSHVKPAQRLTQTSWWATAFEDLQRLRKHRSPETGALPPGHRDVWIFLAANALSWTDVPDVMSREITILARQVTNWTDAETDARLSAVIKRAKRAAAGLKMDFRDREADARYKFKASTIVEWLGIEPAEQRAAGLRALVDEDRRRELNTERTRQSRHRRGAADRSTQQTARLDLGQKCLYLAAKNGMNRAELATHFGVSTGQISKAMAEAKVFAK</sequence>
<comment type="caution">
    <text evidence="2">The sequence shown here is derived from an EMBL/GenBank/DDBJ whole genome shotgun (WGS) entry which is preliminary data.</text>
</comment>
<proteinExistence type="predicted"/>
<accession>A0A6I7HK16</accession>
<evidence type="ECO:0000313" key="2">
    <source>
        <dbReference type="EMBL" id="RCW23162.1"/>
    </source>
</evidence>
<organism evidence="2 3">
    <name type="scientific">Ciceribacter lividus</name>
    <dbReference type="NCBI Taxonomy" id="1197950"/>
    <lineage>
        <taxon>Bacteria</taxon>
        <taxon>Pseudomonadati</taxon>
        <taxon>Pseudomonadota</taxon>
        <taxon>Alphaproteobacteria</taxon>
        <taxon>Hyphomicrobiales</taxon>
        <taxon>Rhizobiaceae</taxon>
        <taxon>Ciceribacter</taxon>
    </lineage>
</organism>
<evidence type="ECO:0000313" key="3">
    <source>
        <dbReference type="Proteomes" id="UP000252582"/>
    </source>
</evidence>
<dbReference type="RefSeq" id="WP_147273539.1">
    <property type="nucleotide sequence ID" value="NZ_QPIX01000007.1"/>
</dbReference>
<dbReference type="Proteomes" id="UP000252582">
    <property type="component" value="Unassembled WGS sequence"/>
</dbReference>
<keyword evidence="3" id="KW-1185">Reference proteome</keyword>
<feature type="region of interest" description="Disordered" evidence="1">
    <location>
        <begin position="427"/>
        <end position="449"/>
    </location>
</feature>
<dbReference type="AlphaFoldDB" id="A0A6I7HK16"/>
<gene>
    <name evidence="2" type="ORF">DFR48_10731</name>
</gene>
<dbReference type="EMBL" id="QPIX01000007">
    <property type="protein sequence ID" value="RCW23162.1"/>
    <property type="molecule type" value="Genomic_DNA"/>
</dbReference>
<reference evidence="2 3" key="1">
    <citation type="submission" date="2018-07" db="EMBL/GenBank/DDBJ databases">
        <title>Genomic Encyclopedia of Type Strains, Phase IV (KMG-IV): sequencing the most valuable type-strain genomes for metagenomic binning, comparative biology and taxonomic classification.</title>
        <authorList>
            <person name="Goeker M."/>
        </authorList>
    </citation>
    <scope>NUCLEOTIDE SEQUENCE [LARGE SCALE GENOMIC DNA]</scope>
    <source>
        <strain evidence="2 3">DSM 25528</strain>
    </source>
</reference>
<evidence type="ECO:0000256" key="1">
    <source>
        <dbReference type="SAM" id="MobiDB-lite"/>
    </source>
</evidence>